<protein>
    <submittedName>
        <fullName evidence="2">Uncharacterized protein</fullName>
    </submittedName>
</protein>
<keyword evidence="3" id="KW-1185">Reference proteome</keyword>
<reference evidence="2 3" key="1">
    <citation type="journal article" date="2024" name="BMC Genomics">
        <title>De novo assembly and annotation of Popillia japonica's genome with initial clues to its potential as an invasive pest.</title>
        <authorList>
            <person name="Cucini C."/>
            <person name="Boschi S."/>
            <person name="Funari R."/>
            <person name="Cardaioli E."/>
            <person name="Iannotti N."/>
            <person name="Marturano G."/>
            <person name="Paoli F."/>
            <person name="Bruttini M."/>
            <person name="Carapelli A."/>
            <person name="Frati F."/>
            <person name="Nardi F."/>
        </authorList>
    </citation>
    <scope>NUCLEOTIDE SEQUENCE [LARGE SCALE GENOMIC DNA]</scope>
    <source>
        <strain evidence="2">DMR45628</strain>
    </source>
</reference>
<dbReference type="EMBL" id="JASPKY010000095">
    <property type="protein sequence ID" value="KAK9737776.1"/>
    <property type="molecule type" value="Genomic_DNA"/>
</dbReference>
<feature type="region of interest" description="Disordered" evidence="1">
    <location>
        <begin position="56"/>
        <end position="75"/>
    </location>
</feature>
<feature type="compositionally biased region" description="Basic and acidic residues" evidence="1">
    <location>
        <begin position="58"/>
        <end position="75"/>
    </location>
</feature>
<comment type="caution">
    <text evidence="2">The sequence shown here is derived from an EMBL/GenBank/DDBJ whole genome shotgun (WGS) entry which is preliminary data.</text>
</comment>
<evidence type="ECO:0000313" key="3">
    <source>
        <dbReference type="Proteomes" id="UP001458880"/>
    </source>
</evidence>
<evidence type="ECO:0000313" key="2">
    <source>
        <dbReference type="EMBL" id="KAK9737776.1"/>
    </source>
</evidence>
<gene>
    <name evidence="2" type="ORF">QE152_g10438</name>
</gene>
<proteinExistence type="predicted"/>
<organism evidence="2 3">
    <name type="scientific">Popillia japonica</name>
    <name type="common">Japanese beetle</name>
    <dbReference type="NCBI Taxonomy" id="7064"/>
    <lineage>
        <taxon>Eukaryota</taxon>
        <taxon>Metazoa</taxon>
        <taxon>Ecdysozoa</taxon>
        <taxon>Arthropoda</taxon>
        <taxon>Hexapoda</taxon>
        <taxon>Insecta</taxon>
        <taxon>Pterygota</taxon>
        <taxon>Neoptera</taxon>
        <taxon>Endopterygota</taxon>
        <taxon>Coleoptera</taxon>
        <taxon>Polyphaga</taxon>
        <taxon>Scarabaeiformia</taxon>
        <taxon>Scarabaeidae</taxon>
        <taxon>Rutelinae</taxon>
        <taxon>Popillia</taxon>
    </lineage>
</organism>
<dbReference type="AlphaFoldDB" id="A0AAW1LWD1"/>
<dbReference type="Proteomes" id="UP001458880">
    <property type="component" value="Unassembled WGS sequence"/>
</dbReference>
<evidence type="ECO:0000256" key="1">
    <source>
        <dbReference type="SAM" id="MobiDB-lite"/>
    </source>
</evidence>
<sequence length="75" mass="8967">MHIEVQYIRKQYEKVGEEIKEELKKNPSQGSTIIHAEGCHTPALFRKPELYRGAIHQETIREGRRRDQRRIKEEP</sequence>
<name>A0AAW1LWD1_POPJA</name>
<accession>A0AAW1LWD1</accession>